<dbReference type="PROSITE" id="PS00211">
    <property type="entry name" value="ABC_TRANSPORTER_1"/>
    <property type="match status" value="1"/>
</dbReference>
<feature type="transmembrane region" description="Helical" evidence="10">
    <location>
        <begin position="73"/>
        <end position="92"/>
    </location>
</feature>
<dbReference type="InterPro" id="IPR003439">
    <property type="entry name" value="ABC_transporter-like_ATP-bd"/>
</dbReference>
<keyword evidence="3" id="KW-1003">Cell membrane</keyword>
<keyword evidence="8 10" id="KW-1133">Transmembrane helix</keyword>
<feature type="domain" description="ABC transmembrane type-1" evidence="12">
    <location>
        <begin position="38"/>
        <end position="317"/>
    </location>
</feature>
<feature type="transmembrane region" description="Helical" evidence="10">
    <location>
        <begin position="263"/>
        <end position="281"/>
    </location>
</feature>
<dbReference type="EMBL" id="NMQW01000023">
    <property type="protein sequence ID" value="OXM85215.1"/>
    <property type="molecule type" value="Genomic_DNA"/>
</dbReference>
<dbReference type="InterPro" id="IPR011527">
    <property type="entry name" value="ABC1_TM_dom"/>
</dbReference>
<keyword evidence="7" id="KW-0067">ATP-binding</keyword>
<evidence type="ECO:0000256" key="9">
    <source>
        <dbReference type="ARBA" id="ARBA00023136"/>
    </source>
</evidence>
<evidence type="ECO:0000256" key="6">
    <source>
        <dbReference type="ARBA" id="ARBA00022807"/>
    </source>
</evidence>
<feature type="domain" description="ABC transporter" evidence="11">
    <location>
        <begin position="357"/>
        <end position="580"/>
    </location>
</feature>
<evidence type="ECO:0000259" key="12">
    <source>
        <dbReference type="PROSITE" id="PS50929"/>
    </source>
</evidence>
<dbReference type="GO" id="GO:0005886">
    <property type="term" value="C:plasma membrane"/>
    <property type="evidence" value="ECO:0007669"/>
    <property type="project" value="UniProtKB-SubCell"/>
</dbReference>
<evidence type="ECO:0000313" key="13">
    <source>
        <dbReference type="EMBL" id="OXM85215.1"/>
    </source>
</evidence>
<proteinExistence type="predicted"/>
<comment type="caution">
    <text evidence="13">The sequence shown here is derived from an EMBL/GenBank/DDBJ whole genome shotgun (WGS) entry which is preliminary data.</text>
</comment>
<dbReference type="InterPro" id="IPR003593">
    <property type="entry name" value="AAA+_ATPase"/>
</dbReference>
<dbReference type="GO" id="GO:0034040">
    <property type="term" value="F:ATPase-coupled lipid transmembrane transporter activity"/>
    <property type="evidence" value="ECO:0007669"/>
    <property type="project" value="TreeGrafter"/>
</dbReference>
<dbReference type="PANTHER" id="PTHR24221:SF654">
    <property type="entry name" value="ATP-BINDING CASSETTE SUB-FAMILY B MEMBER 6"/>
    <property type="match status" value="1"/>
</dbReference>
<organism evidence="13 14">
    <name type="scientific">Paenibacillus rigui</name>
    <dbReference type="NCBI Taxonomy" id="554312"/>
    <lineage>
        <taxon>Bacteria</taxon>
        <taxon>Bacillati</taxon>
        <taxon>Bacillota</taxon>
        <taxon>Bacilli</taxon>
        <taxon>Bacillales</taxon>
        <taxon>Paenibacillaceae</taxon>
        <taxon>Paenibacillus</taxon>
    </lineage>
</organism>
<dbReference type="FunFam" id="3.40.50.300:FF:000299">
    <property type="entry name" value="ABC transporter ATP-binding protein/permease"/>
    <property type="match status" value="1"/>
</dbReference>
<dbReference type="AlphaFoldDB" id="A0A229UPS7"/>
<keyword evidence="2" id="KW-0813">Transport</keyword>
<dbReference type="Proteomes" id="UP000215509">
    <property type="component" value="Unassembled WGS sequence"/>
</dbReference>
<evidence type="ECO:0000256" key="1">
    <source>
        <dbReference type="ARBA" id="ARBA00004651"/>
    </source>
</evidence>
<name>A0A229UPS7_9BACL</name>
<comment type="subcellular location">
    <subcellularLocation>
        <location evidence="1">Cell membrane</location>
        <topology evidence="1">Multi-pass membrane protein</topology>
    </subcellularLocation>
</comment>
<dbReference type="GO" id="GO:0008234">
    <property type="term" value="F:cysteine-type peptidase activity"/>
    <property type="evidence" value="ECO:0007669"/>
    <property type="project" value="UniProtKB-KW"/>
</dbReference>
<evidence type="ECO:0000256" key="3">
    <source>
        <dbReference type="ARBA" id="ARBA00022475"/>
    </source>
</evidence>
<feature type="transmembrane region" description="Helical" evidence="10">
    <location>
        <begin position="151"/>
        <end position="173"/>
    </location>
</feature>
<evidence type="ECO:0000259" key="11">
    <source>
        <dbReference type="PROSITE" id="PS50893"/>
    </source>
</evidence>
<evidence type="ECO:0000256" key="7">
    <source>
        <dbReference type="ARBA" id="ARBA00022840"/>
    </source>
</evidence>
<dbReference type="SMART" id="SM00382">
    <property type="entry name" value="AAA"/>
    <property type="match status" value="1"/>
</dbReference>
<keyword evidence="5" id="KW-0547">Nucleotide-binding</keyword>
<dbReference type="InterPro" id="IPR036640">
    <property type="entry name" value="ABC1_TM_sf"/>
</dbReference>
<dbReference type="RefSeq" id="WP_094015979.1">
    <property type="nucleotide sequence ID" value="NZ_NMQW01000023.1"/>
</dbReference>
<dbReference type="GO" id="GO:0005524">
    <property type="term" value="F:ATP binding"/>
    <property type="evidence" value="ECO:0007669"/>
    <property type="project" value="UniProtKB-KW"/>
</dbReference>
<reference evidence="13 14" key="1">
    <citation type="submission" date="2017-07" db="EMBL/GenBank/DDBJ databases">
        <title>Genome sequencing and assembly of Paenibacillus rigui.</title>
        <authorList>
            <person name="Mayilraj S."/>
        </authorList>
    </citation>
    <scope>NUCLEOTIDE SEQUENCE [LARGE SCALE GENOMIC DNA]</scope>
    <source>
        <strain evidence="13 14">JCM 16352</strain>
    </source>
</reference>
<keyword evidence="14" id="KW-1185">Reference proteome</keyword>
<keyword evidence="6" id="KW-0378">Hydrolase</keyword>
<evidence type="ECO:0000256" key="5">
    <source>
        <dbReference type="ARBA" id="ARBA00022741"/>
    </source>
</evidence>
<dbReference type="Pfam" id="PF00664">
    <property type="entry name" value="ABC_membrane"/>
    <property type="match status" value="1"/>
</dbReference>
<dbReference type="InterPro" id="IPR017871">
    <property type="entry name" value="ABC_transporter-like_CS"/>
</dbReference>
<keyword evidence="4 10" id="KW-0812">Transmembrane</keyword>
<feature type="transmembrane region" description="Helical" evidence="10">
    <location>
        <begin position="20"/>
        <end position="53"/>
    </location>
</feature>
<dbReference type="OrthoDB" id="9770415at2"/>
<sequence>MKPILYFTRQMHRFAGKILYFNLAGMMLISFLDGLGMLLLVPLLGISGILNGSAGWLSQLGLFAFLKELPKPAALLLILGTYLLLIIGQSWIQRSLTLRDIRLHTGFINHVRLETNRAMLQANWQFFLRKRKSDLINALTEELGRVTNGTYLFLQFSASLVFTIIQVGIAFWLSTPLTLFVLGCGLIISFFSRQFIRKSRELGQQTSDLARSYIGGMTDQFNGIKDIKSNMLENSRIRWLEHWSHTIGLERLEHTKVRTNSQLYYKISSSLIIAAFIYVAATQFSMQSEQLLLIILIFSRLWPRFTGIQSNLEQIAASAPAFHSLMELQKECREAREVDDERADMKQVNPIRVEQGIECRDLSFRYHRGEPLYALQHVNLYIRPREMTAIVGPSGAGKSTLIDILMGLLQPESGQVLIDGVPLTGHNLLAFRKAIGYVPQDPLLFNGSIRDNLMMMQPDATDEELQEALEFAAAAQFVGRLPQGLDTMIGDRGVRLSGGERQRLVLARAILRKPSILVLDEATSALDMDNETLIQEALDRLKGKMTLIVIAHRPSTIRNADQVITLDHGKLVQAHSTLVV</sequence>
<dbReference type="GO" id="GO:0016887">
    <property type="term" value="F:ATP hydrolysis activity"/>
    <property type="evidence" value="ECO:0007669"/>
    <property type="project" value="InterPro"/>
</dbReference>
<evidence type="ECO:0000256" key="10">
    <source>
        <dbReference type="SAM" id="Phobius"/>
    </source>
</evidence>
<dbReference type="Pfam" id="PF00005">
    <property type="entry name" value="ABC_tran"/>
    <property type="match status" value="1"/>
</dbReference>
<dbReference type="InterPro" id="IPR039421">
    <property type="entry name" value="Type_1_exporter"/>
</dbReference>
<dbReference type="Gene3D" id="1.20.1560.10">
    <property type="entry name" value="ABC transporter type 1, transmembrane domain"/>
    <property type="match status" value="1"/>
</dbReference>
<dbReference type="PROSITE" id="PS50929">
    <property type="entry name" value="ABC_TM1F"/>
    <property type="match status" value="1"/>
</dbReference>
<evidence type="ECO:0000256" key="4">
    <source>
        <dbReference type="ARBA" id="ARBA00022692"/>
    </source>
</evidence>
<evidence type="ECO:0000256" key="8">
    <source>
        <dbReference type="ARBA" id="ARBA00022989"/>
    </source>
</evidence>
<protein>
    <submittedName>
        <fullName evidence="13">Multidrug ABC transporter</fullName>
    </submittedName>
</protein>
<keyword evidence="9 10" id="KW-0472">Membrane</keyword>
<feature type="transmembrane region" description="Helical" evidence="10">
    <location>
        <begin position="179"/>
        <end position="196"/>
    </location>
</feature>
<dbReference type="Gene3D" id="3.40.50.300">
    <property type="entry name" value="P-loop containing nucleotide triphosphate hydrolases"/>
    <property type="match status" value="1"/>
</dbReference>
<dbReference type="SUPFAM" id="SSF90123">
    <property type="entry name" value="ABC transporter transmembrane region"/>
    <property type="match status" value="1"/>
</dbReference>
<accession>A0A229UPS7</accession>
<dbReference type="PROSITE" id="PS50893">
    <property type="entry name" value="ABC_TRANSPORTER_2"/>
    <property type="match status" value="1"/>
</dbReference>
<evidence type="ECO:0000313" key="14">
    <source>
        <dbReference type="Proteomes" id="UP000215509"/>
    </source>
</evidence>
<keyword evidence="6" id="KW-0788">Thiol protease</keyword>
<dbReference type="InterPro" id="IPR027417">
    <property type="entry name" value="P-loop_NTPase"/>
</dbReference>
<dbReference type="GO" id="GO:0140359">
    <property type="term" value="F:ABC-type transporter activity"/>
    <property type="evidence" value="ECO:0007669"/>
    <property type="project" value="InterPro"/>
</dbReference>
<dbReference type="SUPFAM" id="SSF52540">
    <property type="entry name" value="P-loop containing nucleoside triphosphate hydrolases"/>
    <property type="match status" value="1"/>
</dbReference>
<gene>
    <name evidence="13" type="ORF">CF651_16585</name>
</gene>
<dbReference type="PANTHER" id="PTHR24221">
    <property type="entry name" value="ATP-BINDING CASSETTE SUB-FAMILY B"/>
    <property type="match status" value="1"/>
</dbReference>
<keyword evidence="6" id="KW-0645">Protease</keyword>
<evidence type="ECO:0000256" key="2">
    <source>
        <dbReference type="ARBA" id="ARBA00022448"/>
    </source>
</evidence>